<dbReference type="KEGG" id="sman:C12CBH8_07660"/>
<evidence type="ECO:0000313" key="7">
    <source>
        <dbReference type="EMBL" id="BCI60127.1"/>
    </source>
</evidence>
<evidence type="ECO:0000256" key="3">
    <source>
        <dbReference type="ARBA" id="ARBA00022723"/>
    </source>
</evidence>
<dbReference type="SUPFAM" id="SSF57802">
    <property type="entry name" value="Rubredoxin-like"/>
    <property type="match status" value="1"/>
</dbReference>
<dbReference type="GO" id="GO:0016491">
    <property type="term" value="F:oxidoreductase activity"/>
    <property type="evidence" value="ECO:0007669"/>
    <property type="project" value="InterPro"/>
</dbReference>
<dbReference type="InterPro" id="IPR012347">
    <property type="entry name" value="Ferritin-like"/>
</dbReference>
<dbReference type="GO" id="GO:0046872">
    <property type="term" value="F:metal ion binding"/>
    <property type="evidence" value="ECO:0007669"/>
    <property type="project" value="UniProtKB-KW"/>
</dbReference>
<dbReference type="Gene3D" id="2.20.28.10">
    <property type="match status" value="1"/>
</dbReference>
<keyword evidence="2" id="KW-0813">Transport</keyword>
<feature type="domain" description="Ferritin-like diiron" evidence="6">
    <location>
        <begin position="3"/>
        <end position="135"/>
    </location>
</feature>
<accession>A0A7I8D042</accession>
<dbReference type="Gene3D" id="1.20.1260.10">
    <property type="match status" value="1"/>
</dbReference>
<dbReference type="InterPro" id="IPR003251">
    <property type="entry name" value="Rr_diiron-bd_dom"/>
</dbReference>
<organism evidence="7 8">
    <name type="scientific">Solibaculum mannosilyticum</name>
    <dbReference type="NCBI Taxonomy" id="2780922"/>
    <lineage>
        <taxon>Bacteria</taxon>
        <taxon>Bacillati</taxon>
        <taxon>Bacillota</taxon>
        <taxon>Clostridia</taxon>
        <taxon>Eubacteriales</taxon>
        <taxon>Oscillospiraceae</taxon>
        <taxon>Solibaculum</taxon>
    </lineage>
</organism>
<keyword evidence="4" id="KW-0249">Electron transport</keyword>
<reference evidence="8" key="1">
    <citation type="submission" date="2020-07" db="EMBL/GenBank/DDBJ databases">
        <title>Complete genome sequencing of Clostridia bacterium strain 12CBH8.</title>
        <authorList>
            <person name="Sakamoto M."/>
            <person name="Murakami T."/>
            <person name="Mori H."/>
        </authorList>
    </citation>
    <scope>NUCLEOTIDE SEQUENCE [LARGE SCALE GENOMIC DNA]</scope>
    <source>
        <strain evidence="8">12CBH8</strain>
    </source>
</reference>
<dbReference type="Proteomes" id="UP000593890">
    <property type="component" value="Chromosome"/>
</dbReference>
<keyword evidence="8" id="KW-1185">Reference proteome</keyword>
<dbReference type="PROSITE" id="PS50905">
    <property type="entry name" value="FERRITIN_LIKE"/>
    <property type="match status" value="1"/>
</dbReference>
<keyword evidence="5" id="KW-0408">Iron</keyword>
<evidence type="ECO:0000256" key="2">
    <source>
        <dbReference type="ARBA" id="ARBA00022448"/>
    </source>
</evidence>
<gene>
    <name evidence="7" type="primary">rbr_2</name>
    <name evidence="7" type="ORF">C12CBH8_07660</name>
</gene>
<evidence type="ECO:0000313" key="8">
    <source>
        <dbReference type="Proteomes" id="UP000593890"/>
    </source>
</evidence>
<dbReference type="EMBL" id="AP023321">
    <property type="protein sequence ID" value="BCI60127.1"/>
    <property type="molecule type" value="Genomic_DNA"/>
</dbReference>
<dbReference type="RefSeq" id="WP_090267498.1">
    <property type="nucleotide sequence ID" value="NZ_AP023321.1"/>
</dbReference>
<dbReference type="NCBIfam" id="NF045767">
    <property type="entry name" value="RuberyRbr"/>
    <property type="match status" value="1"/>
</dbReference>
<dbReference type="InterPro" id="IPR048574">
    <property type="entry name" value="RUBY_RBDX"/>
</dbReference>
<name>A0A7I8D042_9FIRM</name>
<evidence type="ECO:0000259" key="6">
    <source>
        <dbReference type="PROSITE" id="PS50905"/>
    </source>
</evidence>
<dbReference type="SUPFAM" id="SSF47240">
    <property type="entry name" value="Ferritin-like"/>
    <property type="match status" value="1"/>
</dbReference>
<dbReference type="InterPro" id="IPR009078">
    <property type="entry name" value="Ferritin-like_SF"/>
</dbReference>
<dbReference type="PANTHER" id="PTHR43865:SF1">
    <property type="entry name" value="RUBRERYTHRIN-RELATED"/>
    <property type="match status" value="1"/>
</dbReference>
<protein>
    <submittedName>
        <fullName evidence="7">Rubrerythrin</fullName>
    </submittedName>
</protein>
<dbReference type="AlphaFoldDB" id="A0A7I8D042"/>
<dbReference type="Pfam" id="PF02915">
    <property type="entry name" value="Rubrerythrin"/>
    <property type="match status" value="1"/>
</dbReference>
<evidence type="ECO:0000256" key="4">
    <source>
        <dbReference type="ARBA" id="ARBA00022982"/>
    </source>
</evidence>
<keyword evidence="3" id="KW-0479">Metal-binding</keyword>
<comment type="cofactor">
    <cofactor evidence="1">
        <name>Fe(3+)</name>
        <dbReference type="ChEBI" id="CHEBI:29034"/>
    </cofactor>
</comment>
<dbReference type="Pfam" id="PF21349">
    <property type="entry name" value="RUBY_RBDX"/>
    <property type="match status" value="1"/>
</dbReference>
<dbReference type="CDD" id="cd01041">
    <property type="entry name" value="Rubrerythrin"/>
    <property type="match status" value="1"/>
</dbReference>
<proteinExistence type="predicted"/>
<sequence>MPELKGSRTEANLMAAFAGESQARTKYGIYAEQARKDGYEQIGAIFQETSDNEAIHASIWLQYLKGGSIPSTLQNLGDCADGEHFEWTDMYKEYAQVAREEGFTEIAAKMDLIAKIEKEHEERYRKLIDNLGNGEVFQKGNTVIWKCRSCGHIHVGNSAPQICPVCKRTQSFFEIKAENY</sequence>
<evidence type="ECO:0000256" key="5">
    <source>
        <dbReference type="ARBA" id="ARBA00023004"/>
    </source>
</evidence>
<evidence type="ECO:0000256" key="1">
    <source>
        <dbReference type="ARBA" id="ARBA00001965"/>
    </source>
</evidence>
<dbReference type="PANTHER" id="PTHR43865">
    <property type="entry name" value="RUBRERYTHRIN-RELATED"/>
    <property type="match status" value="1"/>
</dbReference>
<dbReference type="InterPro" id="IPR052364">
    <property type="entry name" value="Rubrerythrin"/>
</dbReference>
<dbReference type="InterPro" id="IPR009040">
    <property type="entry name" value="Ferritin-like_diiron"/>
</dbReference>